<reference evidence="3 4" key="1">
    <citation type="submission" date="2016-09" db="EMBL/GenBank/DDBJ databases">
        <title>Desulfuribacillus arsenicus sp. nov., an obligately anaerobic, dissimilatory arsenic- and antimonate-reducing bacterium isolated from anoxic sediments.</title>
        <authorList>
            <person name="Abin C.A."/>
            <person name="Hollibaugh J.T."/>
        </authorList>
    </citation>
    <scope>NUCLEOTIDE SEQUENCE [LARGE SCALE GENOMIC DNA]</scope>
    <source>
        <strain evidence="3 4">MLFW-2</strain>
    </source>
</reference>
<dbReference type="EMBL" id="MJAT01000002">
    <property type="protein sequence ID" value="OEH86673.1"/>
    <property type="molecule type" value="Genomic_DNA"/>
</dbReference>
<gene>
    <name evidence="3" type="ORF">BHU72_10525</name>
</gene>
<dbReference type="PROSITE" id="PS50887">
    <property type="entry name" value="GGDEF"/>
    <property type="match status" value="1"/>
</dbReference>
<comment type="caution">
    <text evidence="3">The sequence shown here is derived from an EMBL/GenBank/DDBJ whole genome shotgun (WGS) entry which is preliminary data.</text>
</comment>
<proteinExistence type="predicted"/>
<feature type="transmembrane region" description="Helical" evidence="1">
    <location>
        <begin position="167"/>
        <end position="189"/>
    </location>
</feature>
<dbReference type="STRING" id="1390249.BHU72_10525"/>
<feature type="transmembrane region" description="Helical" evidence="1">
    <location>
        <begin position="238"/>
        <end position="256"/>
    </location>
</feature>
<dbReference type="GO" id="GO:0052621">
    <property type="term" value="F:diguanylate cyclase activity"/>
    <property type="evidence" value="ECO:0007669"/>
    <property type="project" value="TreeGrafter"/>
</dbReference>
<feature type="transmembrane region" description="Helical" evidence="1">
    <location>
        <begin position="6"/>
        <end position="25"/>
    </location>
</feature>
<dbReference type="CDD" id="cd01949">
    <property type="entry name" value="GGDEF"/>
    <property type="match status" value="1"/>
</dbReference>
<keyword evidence="1" id="KW-1133">Transmembrane helix</keyword>
<keyword evidence="1" id="KW-0472">Membrane</keyword>
<evidence type="ECO:0000256" key="1">
    <source>
        <dbReference type="SAM" id="Phobius"/>
    </source>
</evidence>
<evidence type="ECO:0000259" key="2">
    <source>
        <dbReference type="PROSITE" id="PS50887"/>
    </source>
</evidence>
<dbReference type="InterPro" id="IPR043128">
    <property type="entry name" value="Rev_trsase/Diguanyl_cyclase"/>
</dbReference>
<dbReference type="Proteomes" id="UP000095255">
    <property type="component" value="Unassembled WGS sequence"/>
</dbReference>
<name>A0A1E5L9Q4_9FIRM</name>
<feature type="transmembrane region" description="Helical" evidence="1">
    <location>
        <begin position="201"/>
        <end position="218"/>
    </location>
</feature>
<dbReference type="InterPro" id="IPR029787">
    <property type="entry name" value="Nucleotide_cyclase"/>
</dbReference>
<dbReference type="AlphaFoldDB" id="A0A1E5L9Q4"/>
<dbReference type="Gene3D" id="3.30.70.270">
    <property type="match status" value="1"/>
</dbReference>
<dbReference type="PANTHER" id="PTHR45138:SF9">
    <property type="entry name" value="DIGUANYLATE CYCLASE DGCM-RELATED"/>
    <property type="match status" value="1"/>
</dbReference>
<feature type="transmembrane region" description="Helical" evidence="1">
    <location>
        <begin position="133"/>
        <end position="155"/>
    </location>
</feature>
<dbReference type="InterPro" id="IPR050469">
    <property type="entry name" value="Diguanylate_Cyclase"/>
</dbReference>
<protein>
    <recommendedName>
        <fullName evidence="2">GGDEF domain-containing protein</fullName>
    </recommendedName>
</protein>
<dbReference type="SMART" id="SM00267">
    <property type="entry name" value="GGDEF"/>
    <property type="match status" value="1"/>
</dbReference>
<dbReference type="PANTHER" id="PTHR45138">
    <property type="entry name" value="REGULATORY COMPONENTS OF SENSORY TRANSDUCTION SYSTEM"/>
    <property type="match status" value="1"/>
</dbReference>
<dbReference type="NCBIfam" id="TIGR00254">
    <property type="entry name" value="GGDEF"/>
    <property type="match status" value="1"/>
</dbReference>
<accession>A0A1E5L9Q4</accession>
<keyword evidence="1" id="KW-0812">Transmembrane</keyword>
<dbReference type="Pfam" id="PF00990">
    <property type="entry name" value="GGDEF"/>
    <property type="match status" value="1"/>
</dbReference>
<evidence type="ECO:0000313" key="4">
    <source>
        <dbReference type="Proteomes" id="UP000095255"/>
    </source>
</evidence>
<dbReference type="RefSeq" id="WP_069701039.1">
    <property type="nucleotide sequence ID" value="NZ_MJAT01000002.1"/>
</dbReference>
<feature type="transmembrane region" description="Helical" evidence="1">
    <location>
        <begin position="65"/>
        <end position="88"/>
    </location>
</feature>
<feature type="domain" description="GGDEF" evidence="2">
    <location>
        <begin position="327"/>
        <end position="450"/>
    </location>
</feature>
<dbReference type="SUPFAM" id="SSF55073">
    <property type="entry name" value="Nucleotide cyclase"/>
    <property type="match status" value="1"/>
</dbReference>
<dbReference type="InterPro" id="IPR000160">
    <property type="entry name" value="GGDEF_dom"/>
</dbReference>
<feature type="transmembrane region" description="Helical" evidence="1">
    <location>
        <begin position="268"/>
        <end position="287"/>
    </location>
</feature>
<organism evidence="3 4">
    <name type="scientific">Desulfuribacillus stibiiarsenatis</name>
    <dbReference type="NCBI Taxonomy" id="1390249"/>
    <lineage>
        <taxon>Bacteria</taxon>
        <taxon>Bacillati</taxon>
        <taxon>Bacillota</taxon>
        <taxon>Desulfuribacillia</taxon>
        <taxon>Desulfuribacillales</taxon>
        <taxon>Desulfuribacillaceae</taxon>
        <taxon>Desulfuribacillus</taxon>
    </lineage>
</organism>
<feature type="transmembrane region" description="Helical" evidence="1">
    <location>
        <begin position="37"/>
        <end position="59"/>
    </location>
</feature>
<keyword evidence="4" id="KW-1185">Reference proteome</keyword>
<feature type="transmembrane region" description="Helical" evidence="1">
    <location>
        <begin position="100"/>
        <end position="121"/>
    </location>
</feature>
<evidence type="ECO:0000313" key="3">
    <source>
        <dbReference type="EMBL" id="OEH86673.1"/>
    </source>
</evidence>
<sequence length="450" mass="51969">MSVLMTWFVLIFLTVTFLYLTWKVYKVYLQTFDTFLFYGFFGLLIFSANVLLWGVNYFIGNFSAVSVFISICFMIGYGLIFWAFFHKVSICINSKSEKTIFGLDILIVITVSITIALYVAVKPFLTTYNFFHLTNGLIILYPIIGVILLFTIIMIWSHERSIQNQTFTVTIIGLLVMITSSTLFNYHILNETYRIGSWIDIFYMASLCILAYAFYLYVPATYCDCKTEFDIPDIRKTFAPYIFVAVWFLLFIFSRVSPIDDDWEASLYNSGVILIFLTILKQLIISLENRKLMVQLDVLSSTDALTGSLNRHFLNRYALKLHESGLERISILFIDLVKFKEFNDTYGHIAGDERLKQLVSLMDECIKDDKYIIRYGGDEFIVLLPDAEKRVAEKAKQSLETCLATYSQAHSDMSPLLVTVGINTSTDLDILKIIDKADREMYKNKRFSEL</sequence>